<feature type="transmembrane region" description="Helical" evidence="1">
    <location>
        <begin position="54"/>
        <end position="76"/>
    </location>
</feature>
<keyword evidence="1" id="KW-0812">Transmembrane</keyword>
<evidence type="ECO:0000256" key="1">
    <source>
        <dbReference type="SAM" id="Phobius"/>
    </source>
</evidence>
<keyword evidence="3" id="KW-1185">Reference proteome</keyword>
<comment type="caution">
    <text evidence="2">The sequence shown here is derived from an EMBL/GenBank/DDBJ whole genome shotgun (WGS) entry which is preliminary data.</text>
</comment>
<dbReference type="Pfam" id="PF08592">
    <property type="entry name" value="Anthrone_oxy"/>
    <property type="match status" value="1"/>
</dbReference>
<dbReference type="EMBL" id="JAPJZI010000002">
    <property type="protein sequence ID" value="MDA5401234.1"/>
    <property type="molecule type" value="Genomic_DNA"/>
</dbReference>
<evidence type="ECO:0000313" key="3">
    <source>
        <dbReference type="Proteomes" id="UP001151234"/>
    </source>
</evidence>
<proteinExistence type="predicted"/>
<keyword evidence="1" id="KW-1133">Transmembrane helix</keyword>
<dbReference type="AlphaFoldDB" id="A0A9X3UQC2"/>
<name>A0A9X3UQC2_9HYPH</name>
<protein>
    <submittedName>
        <fullName evidence="2">DUF1772 domain-containing protein</fullName>
    </submittedName>
</protein>
<organism evidence="2 3">
    <name type="scientific">Hoeflea prorocentri</name>
    <dbReference type="NCBI Taxonomy" id="1922333"/>
    <lineage>
        <taxon>Bacteria</taxon>
        <taxon>Pseudomonadati</taxon>
        <taxon>Pseudomonadota</taxon>
        <taxon>Alphaproteobacteria</taxon>
        <taxon>Hyphomicrobiales</taxon>
        <taxon>Rhizobiaceae</taxon>
        <taxon>Hoeflea</taxon>
    </lineage>
</organism>
<keyword evidence="1" id="KW-0472">Membrane</keyword>
<feature type="transmembrane region" description="Helical" evidence="1">
    <location>
        <begin position="83"/>
        <end position="104"/>
    </location>
</feature>
<feature type="transmembrane region" description="Helical" evidence="1">
    <location>
        <begin position="7"/>
        <end position="25"/>
    </location>
</feature>
<reference evidence="2" key="1">
    <citation type="submission" date="2022-11" db="EMBL/GenBank/DDBJ databases">
        <title>Draft genome sequence of Hoeflea poritis E7-10 and Hoeflea prorocentri PM5-8, separated from scleractinian coral Porites lutea and marine dinoflagellate.</title>
        <authorList>
            <person name="Zhang G."/>
            <person name="Wei Q."/>
            <person name="Cai L."/>
        </authorList>
    </citation>
    <scope>NUCLEOTIDE SEQUENCE</scope>
    <source>
        <strain evidence="2">PM5-8</strain>
    </source>
</reference>
<dbReference type="InterPro" id="IPR013901">
    <property type="entry name" value="Anthrone_oxy"/>
</dbReference>
<evidence type="ECO:0000313" key="2">
    <source>
        <dbReference type="EMBL" id="MDA5401234.1"/>
    </source>
</evidence>
<dbReference type="Proteomes" id="UP001151234">
    <property type="component" value="Unassembled WGS sequence"/>
</dbReference>
<gene>
    <name evidence="2" type="ORF">OQ273_21860</name>
</gene>
<accession>A0A9X3UQC2</accession>
<sequence>MITTISALTSLLFTGAIFGFFYAWVCSTMWGLDAADSRTAIEAMQAMNQSVRNVVFFPAFFLTPVVLVFSAIVFAMSGLYRSAIFFGLAAGLYTTGALVPTALVNVPMNEALASITIPANPAEAARIWAEYSPKWQLWNQLRTVASGVALLLTGYALISGS</sequence>